<dbReference type="SUPFAM" id="SSF49464">
    <property type="entry name" value="Carboxypeptidase regulatory domain-like"/>
    <property type="match status" value="1"/>
</dbReference>
<comment type="subcellular location">
    <subcellularLocation>
        <location evidence="1">Cell outer membrane</location>
    </subcellularLocation>
</comment>
<keyword evidence="8" id="KW-1185">Reference proteome</keyword>
<evidence type="ECO:0000256" key="3">
    <source>
        <dbReference type="ARBA" id="ARBA00023136"/>
    </source>
</evidence>
<dbReference type="Pfam" id="PF13715">
    <property type="entry name" value="CarbopepD_reg_2"/>
    <property type="match status" value="1"/>
</dbReference>
<dbReference type="SMART" id="SM00965">
    <property type="entry name" value="STN"/>
    <property type="match status" value="1"/>
</dbReference>
<dbReference type="Gene3D" id="2.40.170.20">
    <property type="entry name" value="TonB-dependent receptor, beta-barrel domain"/>
    <property type="match status" value="1"/>
</dbReference>
<gene>
    <name evidence="7" type="ORF">C8N46_106111</name>
</gene>
<proteinExistence type="predicted"/>
<dbReference type="InterPro" id="IPR012910">
    <property type="entry name" value="Plug_dom"/>
</dbReference>
<evidence type="ECO:0000256" key="5">
    <source>
        <dbReference type="SAM" id="SignalP"/>
    </source>
</evidence>
<dbReference type="InterPro" id="IPR032508">
    <property type="entry name" value="FecR_C"/>
</dbReference>
<keyword evidence="5" id="KW-0732">Signal</keyword>
<evidence type="ECO:0000256" key="4">
    <source>
        <dbReference type="ARBA" id="ARBA00023237"/>
    </source>
</evidence>
<dbReference type="Gene3D" id="3.55.50.30">
    <property type="match status" value="1"/>
</dbReference>
<sequence length="866" mass="98983">MRTILSVVLVFITSSLLAQNNGSFSFENEPLENVLTAIEKTYDVKFSYNAALAENKTITLQVTDVSLNTVIQRLQKQVPIVFEKVNERYYIIRNQVQAGKIRICGSLKDTKSNAPIVEASVVNISQNKGTVTNAEGKFELFLAIPSDTIEIRFLGYKTQRLLAQSLQKIPCETIFLEADQYDLETVLLSNYLTSGIDKNTDGSISLSPSQLGILPGLTEPDVLQSIQLLPGIQSPNETASGLFIRGGTPDQNLILWDGIKMYHSGHFFGLISAFNPYVIEEVSVYKSGTETRYGDRISGVIDIQTDTKVPKQLSGGFGFNMTHADAYLKVPIAKNFGITVSARRAFTDILETFTYNNFSDRVFQNTKITESTEIIENVFSETENNFFFTDYTIKLIGKLSDKDEIMISNLRTNNELDFLSEIEAFEETSRDQLSIRNSGFSGLWKRQWNTNFSHSLEAYYSRFDFDYLGRFRGNLVNATEQDQKRNKIKDIGFSYNTNWMLNEKNSIQSGYQFSSNDVSFGFSGFRGTEEGVTTYNVGEQSINNSHALFAAYKYNNKKELIVNAGLRVNYFSTTKEAFFEPRLYVEKKLSDLFTVNFSGELKHQAVSQILEFNTANFGLENQVWAIANGEEFPVLKSRQISTGVIFSNNGWRVDLDMYYKNITGLTSFNRSFGNTSVLETFTEGNSRIYGVDVLIEKKINNYKTWMGYSYTDNNFEFSRINNGLPFDGNYDIRHYFRWAHSYTIDNFEFSLGWNYRTGTPYTPVTSQTQTNGDLFVFIGETNSTRIPDYHRLDFSGTYTFDFDKKNKWKGKIGFSLLNIYDRNNLLERYYEIRPFLNQNNNVQFRLETVDKFSLGITPNLVFRVDF</sequence>
<dbReference type="Pfam" id="PF07715">
    <property type="entry name" value="Plug"/>
    <property type="match status" value="1"/>
</dbReference>
<evidence type="ECO:0000256" key="1">
    <source>
        <dbReference type="ARBA" id="ARBA00004442"/>
    </source>
</evidence>
<comment type="caution">
    <text evidence="7">The sequence shown here is derived from an EMBL/GenBank/DDBJ whole genome shotgun (WGS) entry which is preliminary data.</text>
</comment>
<dbReference type="OrthoDB" id="9803050at2"/>
<dbReference type="AlphaFoldDB" id="A0A2T6BWY5"/>
<keyword evidence="4" id="KW-0998">Cell outer membrane</keyword>
<evidence type="ECO:0000313" key="7">
    <source>
        <dbReference type="EMBL" id="PTX60467.1"/>
    </source>
</evidence>
<feature type="signal peptide" evidence="5">
    <location>
        <begin position="1"/>
        <end position="18"/>
    </location>
</feature>
<feature type="chain" id="PRO_5015688288" evidence="5">
    <location>
        <begin position="19"/>
        <end position="866"/>
    </location>
</feature>
<dbReference type="InterPro" id="IPR036942">
    <property type="entry name" value="Beta-barrel_TonB_sf"/>
</dbReference>
<dbReference type="GO" id="GO:0009279">
    <property type="term" value="C:cell outer membrane"/>
    <property type="evidence" value="ECO:0007669"/>
    <property type="project" value="UniProtKB-SubCell"/>
</dbReference>
<dbReference type="RefSeq" id="WP_108115411.1">
    <property type="nucleotide sequence ID" value="NZ_QBKT01000006.1"/>
</dbReference>
<reference evidence="7 8" key="1">
    <citation type="submission" date="2018-04" db="EMBL/GenBank/DDBJ databases">
        <title>Genomic Encyclopedia of Archaeal and Bacterial Type Strains, Phase II (KMG-II): from individual species to whole genera.</title>
        <authorList>
            <person name="Goeker M."/>
        </authorList>
    </citation>
    <scope>NUCLEOTIDE SEQUENCE [LARGE SCALE GENOMIC DNA]</scope>
    <source>
        <strain evidence="7 8">DSM 25731</strain>
    </source>
</reference>
<dbReference type="InterPro" id="IPR037066">
    <property type="entry name" value="Plug_dom_sf"/>
</dbReference>
<dbReference type="InterPro" id="IPR008969">
    <property type="entry name" value="CarboxyPept-like_regulatory"/>
</dbReference>
<dbReference type="EMBL" id="QBKT01000006">
    <property type="protein sequence ID" value="PTX60467.1"/>
    <property type="molecule type" value="Genomic_DNA"/>
</dbReference>
<dbReference type="Gene3D" id="2.170.130.10">
    <property type="entry name" value="TonB-dependent receptor, plug domain"/>
    <property type="match status" value="1"/>
</dbReference>
<protein>
    <submittedName>
        <fullName evidence="7">Outer membrane receptor protein involved in Fe transport</fullName>
    </submittedName>
</protein>
<keyword evidence="2" id="KW-0813">Transport</keyword>
<evidence type="ECO:0000259" key="6">
    <source>
        <dbReference type="SMART" id="SM00965"/>
    </source>
</evidence>
<feature type="domain" description="Secretin/TonB short N-terminal" evidence="6">
    <location>
        <begin position="44"/>
        <end position="95"/>
    </location>
</feature>
<evidence type="ECO:0000313" key="8">
    <source>
        <dbReference type="Proteomes" id="UP000244090"/>
    </source>
</evidence>
<dbReference type="Proteomes" id="UP000244090">
    <property type="component" value="Unassembled WGS sequence"/>
</dbReference>
<keyword evidence="7" id="KW-0675">Receptor</keyword>
<organism evidence="7 8">
    <name type="scientific">Kordia periserrulae</name>
    <dbReference type="NCBI Taxonomy" id="701523"/>
    <lineage>
        <taxon>Bacteria</taxon>
        <taxon>Pseudomonadati</taxon>
        <taxon>Bacteroidota</taxon>
        <taxon>Flavobacteriia</taxon>
        <taxon>Flavobacteriales</taxon>
        <taxon>Flavobacteriaceae</taxon>
        <taxon>Kordia</taxon>
    </lineage>
</organism>
<dbReference type="InterPro" id="IPR011662">
    <property type="entry name" value="Secretin/TonB_short_N"/>
</dbReference>
<name>A0A2T6BWY5_9FLAO</name>
<evidence type="ECO:0000256" key="2">
    <source>
        <dbReference type="ARBA" id="ARBA00022448"/>
    </source>
</evidence>
<dbReference type="SUPFAM" id="SSF56935">
    <property type="entry name" value="Porins"/>
    <property type="match status" value="1"/>
</dbReference>
<dbReference type="Pfam" id="PF16344">
    <property type="entry name" value="FecR_C"/>
    <property type="match status" value="1"/>
</dbReference>
<keyword evidence="3" id="KW-0472">Membrane</keyword>
<accession>A0A2T6BWY5</accession>